<accession>A0A9D1MZB9</accession>
<dbReference type="SUPFAM" id="SSF55347">
    <property type="entry name" value="Glyceraldehyde-3-phosphate dehydrogenase-like, C-terminal domain"/>
    <property type="match status" value="1"/>
</dbReference>
<dbReference type="Pfam" id="PF05173">
    <property type="entry name" value="DapB_C"/>
    <property type="match status" value="1"/>
</dbReference>
<comment type="catalytic activity">
    <reaction evidence="11 13">
        <text>(S)-2,3,4,5-tetrahydrodipicolinate + NADP(+) + H2O = (2S,4S)-4-hydroxy-2,3,4,5-tetrahydrodipicolinate + NADPH + H(+)</text>
        <dbReference type="Rhea" id="RHEA:35331"/>
        <dbReference type="ChEBI" id="CHEBI:15377"/>
        <dbReference type="ChEBI" id="CHEBI:15378"/>
        <dbReference type="ChEBI" id="CHEBI:16845"/>
        <dbReference type="ChEBI" id="CHEBI:57783"/>
        <dbReference type="ChEBI" id="CHEBI:58349"/>
        <dbReference type="ChEBI" id="CHEBI:67139"/>
        <dbReference type="EC" id="1.17.1.8"/>
    </reaction>
</comment>
<dbReference type="GO" id="GO:0008839">
    <property type="term" value="F:4-hydroxy-tetrahydrodipicolinate reductase"/>
    <property type="evidence" value="ECO:0007669"/>
    <property type="project" value="UniProtKB-UniRule"/>
</dbReference>
<evidence type="ECO:0000256" key="10">
    <source>
        <dbReference type="ARBA" id="ARBA00038983"/>
    </source>
</evidence>
<feature type="active site" description="Proton donor" evidence="13">
    <location>
        <position position="152"/>
    </location>
</feature>
<evidence type="ECO:0000256" key="13">
    <source>
        <dbReference type="HAMAP-Rule" id="MF_00102"/>
    </source>
</evidence>
<dbReference type="Pfam" id="PF01113">
    <property type="entry name" value="DapB_N"/>
    <property type="match status" value="1"/>
</dbReference>
<name>A0A9D1MZB9_9CLOT</name>
<protein>
    <recommendedName>
        <fullName evidence="10 13">4-hydroxy-tetrahydrodipicolinate reductase</fullName>
        <shortName evidence="13">HTPA reductase</shortName>
        <ecNumber evidence="10 13">1.17.1.8</ecNumber>
    </recommendedName>
</protein>
<comment type="subcellular location">
    <subcellularLocation>
        <location evidence="13">Cytoplasm</location>
    </subcellularLocation>
</comment>
<evidence type="ECO:0000256" key="1">
    <source>
        <dbReference type="ARBA" id="ARBA00006642"/>
    </source>
</evidence>
<proteinExistence type="inferred from homology"/>
<dbReference type="PANTHER" id="PTHR20836:SF0">
    <property type="entry name" value="4-HYDROXY-TETRAHYDRODIPICOLINATE REDUCTASE 1, CHLOROPLASTIC-RELATED"/>
    <property type="match status" value="1"/>
</dbReference>
<dbReference type="GO" id="GO:0019877">
    <property type="term" value="P:diaminopimelate biosynthetic process"/>
    <property type="evidence" value="ECO:0007669"/>
    <property type="project" value="UniProtKB-UniRule"/>
</dbReference>
<dbReference type="NCBIfam" id="TIGR00036">
    <property type="entry name" value="dapB"/>
    <property type="match status" value="1"/>
</dbReference>
<evidence type="ECO:0000256" key="4">
    <source>
        <dbReference type="ARBA" id="ARBA00022857"/>
    </source>
</evidence>
<dbReference type="InterPro" id="IPR022663">
    <property type="entry name" value="DapB_C"/>
</dbReference>
<gene>
    <name evidence="13" type="primary">dapB</name>
    <name evidence="16" type="ORF">IAD26_02265</name>
</gene>
<dbReference type="InterPro" id="IPR036291">
    <property type="entry name" value="NAD(P)-bd_dom_sf"/>
</dbReference>
<reference evidence="16" key="1">
    <citation type="submission" date="2020-10" db="EMBL/GenBank/DDBJ databases">
        <authorList>
            <person name="Gilroy R."/>
        </authorList>
    </citation>
    <scope>NUCLEOTIDE SEQUENCE</scope>
    <source>
        <strain evidence="16">CHK154-7741</strain>
    </source>
</reference>
<comment type="caution">
    <text evidence="13">Lacks conserved residue(s) required for the propagation of feature annotation.</text>
</comment>
<evidence type="ECO:0000256" key="9">
    <source>
        <dbReference type="ARBA" id="ARBA00037922"/>
    </source>
</evidence>
<evidence type="ECO:0000256" key="8">
    <source>
        <dbReference type="ARBA" id="ARBA00023154"/>
    </source>
</evidence>
<evidence type="ECO:0000256" key="2">
    <source>
        <dbReference type="ARBA" id="ARBA00022490"/>
    </source>
</evidence>
<evidence type="ECO:0000313" key="17">
    <source>
        <dbReference type="Proteomes" id="UP000886748"/>
    </source>
</evidence>
<feature type="binding site" evidence="13">
    <location>
        <begin position="118"/>
        <end position="121"/>
    </location>
    <ligand>
        <name>NAD(+)</name>
        <dbReference type="ChEBI" id="CHEBI:57540"/>
    </ligand>
</feature>
<comment type="pathway">
    <text evidence="9 13">Amino-acid biosynthesis; L-lysine biosynthesis via DAP pathway; (S)-tetrahydrodipicolinate from L-aspartate: step 4/4.</text>
</comment>
<dbReference type="PANTHER" id="PTHR20836">
    <property type="entry name" value="DIHYDRODIPICOLINATE REDUCTASE"/>
    <property type="match status" value="1"/>
</dbReference>
<dbReference type="Proteomes" id="UP000886748">
    <property type="component" value="Unassembled WGS sequence"/>
</dbReference>
<evidence type="ECO:0000259" key="14">
    <source>
        <dbReference type="Pfam" id="PF01113"/>
    </source>
</evidence>
<comment type="caution">
    <text evidence="16">The sequence shown here is derived from an EMBL/GenBank/DDBJ whole genome shotgun (WGS) entry which is preliminary data.</text>
</comment>
<dbReference type="HAMAP" id="MF_00102">
    <property type="entry name" value="DapB"/>
    <property type="match status" value="1"/>
</dbReference>
<dbReference type="InterPro" id="IPR022664">
    <property type="entry name" value="DapB_N_CS"/>
</dbReference>
<feature type="binding site" evidence="13">
    <location>
        <begin position="158"/>
        <end position="159"/>
    </location>
    <ligand>
        <name>(S)-2,3,4,5-tetrahydrodipicolinate</name>
        <dbReference type="ChEBI" id="CHEBI:16845"/>
    </ligand>
</feature>
<keyword evidence="5 13" id="KW-0220">Diaminopimelate biosynthesis</keyword>
<comment type="subunit">
    <text evidence="13">Homotetramer.</text>
</comment>
<dbReference type="EC" id="1.17.1.8" evidence="10 13"/>
<comment type="function">
    <text evidence="13">Catalyzes the conversion of 4-hydroxy-tetrahydrodipicolinate (HTPA) to tetrahydrodipicolinate.</text>
</comment>
<keyword evidence="7 13" id="KW-0520">NAD</keyword>
<dbReference type="GO" id="GO:0016726">
    <property type="term" value="F:oxidoreductase activity, acting on CH or CH2 groups, NAD or NADP as acceptor"/>
    <property type="evidence" value="ECO:0007669"/>
    <property type="project" value="UniProtKB-UniRule"/>
</dbReference>
<feature type="binding site" evidence="13">
    <location>
        <position position="149"/>
    </location>
    <ligand>
        <name>(S)-2,3,4,5-tetrahydrodipicolinate</name>
        <dbReference type="ChEBI" id="CHEBI:16845"/>
    </ligand>
</feature>
<dbReference type="Gene3D" id="3.40.50.720">
    <property type="entry name" value="NAD(P)-binding Rossmann-like Domain"/>
    <property type="match status" value="1"/>
</dbReference>
<feature type="binding site" evidence="13">
    <location>
        <position position="34"/>
    </location>
    <ligand>
        <name>NAD(+)</name>
        <dbReference type="ChEBI" id="CHEBI:57540"/>
    </ligand>
</feature>
<feature type="active site" description="Proton donor/acceptor" evidence="13">
    <location>
        <position position="148"/>
    </location>
</feature>
<keyword evidence="4 13" id="KW-0521">NADP</keyword>
<dbReference type="SUPFAM" id="SSF51735">
    <property type="entry name" value="NAD(P)-binding Rossmann-fold domains"/>
    <property type="match status" value="1"/>
</dbReference>
<feature type="domain" description="Dihydrodipicolinate reductase N-terminal" evidence="14">
    <location>
        <begin position="2"/>
        <end position="121"/>
    </location>
</feature>
<feature type="binding site" evidence="13">
    <location>
        <begin position="8"/>
        <end position="13"/>
    </location>
    <ligand>
        <name>NAD(+)</name>
        <dbReference type="ChEBI" id="CHEBI:57540"/>
    </ligand>
</feature>
<dbReference type="EMBL" id="DVOD01000016">
    <property type="protein sequence ID" value="HIU91940.1"/>
    <property type="molecule type" value="Genomic_DNA"/>
</dbReference>
<comment type="catalytic activity">
    <reaction evidence="12 13">
        <text>(S)-2,3,4,5-tetrahydrodipicolinate + NAD(+) + H2O = (2S,4S)-4-hydroxy-2,3,4,5-tetrahydrodipicolinate + NADH + H(+)</text>
        <dbReference type="Rhea" id="RHEA:35323"/>
        <dbReference type="ChEBI" id="CHEBI:15377"/>
        <dbReference type="ChEBI" id="CHEBI:15378"/>
        <dbReference type="ChEBI" id="CHEBI:16845"/>
        <dbReference type="ChEBI" id="CHEBI:57540"/>
        <dbReference type="ChEBI" id="CHEBI:57945"/>
        <dbReference type="ChEBI" id="CHEBI:67139"/>
        <dbReference type="EC" id="1.17.1.8"/>
    </reaction>
</comment>
<dbReference type="GO" id="GO:0050661">
    <property type="term" value="F:NADP binding"/>
    <property type="evidence" value="ECO:0007669"/>
    <property type="project" value="UniProtKB-UniRule"/>
</dbReference>
<keyword evidence="6 13" id="KW-0560">Oxidoreductase</keyword>
<evidence type="ECO:0000256" key="3">
    <source>
        <dbReference type="ARBA" id="ARBA00022605"/>
    </source>
</evidence>
<feature type="domain" description="Dihydrodipicolinate reductase C-terminal" evidence="15">
    <location>
        <begin position="124"/>
        <end position="260"/>
    </location>
</feature>
<organism evidence="16 17">
    <name type="scientific">Candidatus Limenecus avicola</name>
    <dbReference type="NCBI Taxonomy" id="2840847"/>
    <lineage>
        <taxon>Bacteria</taxon>
        <taxon>Bacillati</taxon>
        <taxon>Bacillota</taxon>
        <taxon>Clostridia</taxon>
        <taxon>Eubacteriales</taxon>
        <taxon>Clostridiaceae</taxon>
        <taxon>Clostridiaceae incertae sedis</taxon>
        <taxon>Candidatus Limenecus</taxon>
    </lineage>
</organism>
<dbReference type="PIRSF" id="PIRSF000161">
    <property type="entry name" value="DHPR"/>
    <property type="match status" value="1"/>
</dbReference>
<dbReference type="FunFam" id="3.30.360.10:FF:000009">
    <property type="entry name" value="4-hydroxy-tetrahydrodipicolinate reductase"/>
    <property type="match status" value="1"/>
</dbReference>
<dbReference type="GO" id="GO:0005829">
    <property type="term" value="C:cytosol"/>
    <property type="evidence" value="ECO:0007669"/>
    <property type="project" value="TreeGrafter"/>
</dbReference>
<dbReference type="AlphaFoldDB" id="A0A9D1MZB9"/>
<dbReference type="CDD" id="cd02274">
    <property type="entry name" value="DHDPR_N"/>
    <property type="match status" value="1"/>
</dbReference>
<evidence type="ECO:0000256" key="6">
    <source>
        <dbReference type="ARBA" id="ARBA00023002"/>
    </source>
</evidence>
<dbReference type="InterPro" id="IPR000846">
    <property type="entry name" value="DapB_N"/>
</dbReference>
<dbReference type="GO" id="GO:0009089">
    <property type="term" value="P:lysine biosynthetic process via diaminopimelate"/>
    <property type="evidence" value="ECO:0007669"/>
    <property type="project" value="UniProtKB-UniRule"/>
</dbReference>
<evidence type="ECO:0000256" key="7">
    <source>
        <dbReference type="ARBA" id="ARBA00023027"/>
    </source>
</evidence>
<evidence type="ECO:0000313" key="16">
    <source>
        <dbReference type="EMBL" id="HIU91940.1"/>
    </source>
</evidence>
<keyword evidence="3 13" id="KW-0028">Amino-acid biosynthesis</keyword>
<comment type="caution">
    <text evidence="13">Was originally thought to be a dihydrodipicolinate reductase (DHDPR), catalyzing the conversion of dihydrodipicolinate to tetrahydrodipicolinate. However, it was shown in E.coli that the substrate of the enzymatic reaction is not dihydrodipicolinate (DHDP) but in fact (2S,4S)-4-hydroxy-2,3,4,5-tetrahydrodipicolinic acid (HTPA), the product released by the DapA-catalyzed reaction.</text>
</comment>
<dbReference type="PROSITE" id="PS01298">
    <property type="entry name" value="DAPB"/>
    <property type="match status" value="1"/>
</dbReference>
<dbReference type="InterPro" id="IPR023940">
    <property type="entry name" value="DHDPR_bac"/>
</dbReference>
<sequence length="260" mass="28462">MVRVGVVGAMGKMGQEVVKAVCNDDTLELVCAVDVNQIDMEVCPPKSVRIIGNLKSAIEMHKPDVMVDFTQPKYVFENAKTCLENGVRPVIGTTGLSDDQLEELNALSQAKGLGCLIAPNFSTGAILMMMFAKQAAKYFDNAEIIELHHNQKKDAPSGTAIKTALMMSESTNMTFETGNCEETETIQGARGGKSYSDIHIHSVRMPGYIASQEVIFGASGQILTIRHDSMDRQCYMAGVKLAIKYIAEHNEFIYGLEKIM</sequence>
<dbReference type="GO" id="GO:0051287">
    <property type="term" value="F:NAD binding"/>
    <property type="evidence" value="ECO:0007669"/>
    <property type="project" value="UniProtKB-UniRule"/>
</dbReference>
<dbReference type="Gene3D" id="3.30.360.10">
    <property type="entry name" value="Dihydrodipicolinate Reductase, domain 2"/>
    <property type="match status" value="1"/>
</dbReference>
<keyword evidence="2 13" id="KW-0963">Cytoplasm</keyword>
<evidence type="ECO:0000259" key="15">
    <source>
        <dbReference type="Pfam" id="PF05173"/>
    </source>
</evidence>
<keyword evidence="8 13" id="KW-0457">Lysine biosynthesis</keyword>
<evidence type="ECO:0000256" key="12">
    <source>
        <dbReference type="ARBA" id="ARBA00049396"/>
    </source>
</evidence>
<feature type="binding site" evidence="13">
    <location>
        <begin position="92"/>
        <end position="94"/>
    </location>
    <ligand>
        <name>NAD(+)</name>
        <dbReference type="ChEBI" id="CHEBI:57540"/>
    </ligand>
</feature>
<reference evidence="16" key="2">
    <citation type="journal article" date="2021" name="PeerJ">
        <title>Extensive microbial diversity within the chicken gut microbiome revealed by metagenomics and culture.</title>
        <authorList>
            <person name="Gilroy R."/>
            <person name="Ravi A."/>
            <person name="Getino M."/>
            <person name="Pursley I."/>
            <person name="Horton D.L."/>
            <person name="Alikhan N.F."/>
            <person name="Baker D."/>
            <person name="Gharbi K."/>
            <person name="Hall N."/>
            <person name="Watson M."/>
            <person name="Adriaenssens E.M."/>
            <person name="Foster-Nyarko E."/>
            <person name="Jarju S."/>
            <person name="Secka A."/>
            <person name="Antonio M."/>
            <person name="Oren A."/>
            <person name="Chaudhuri R.R."/>
            <person name="La Ragione R."/>
            <person name="Hildebrand F."/>
            <person name="Pallen M.J."/>
        </authorList>
    </citation>
    <scope>NUCLEOTIDE SEQUENCE</scope>
    <source>
        <strain evidence="16">CHK154-7741</strain>
    </source>
</reference>
<evidence type="ECO:0000256" key="5">
    <source>
        <dbReference type="ARBA" id="ARBA00022915"/>
    </source>
</evidence>
<evidence type="ECO:0000256" key="11">
    <source>
        <dbReference type="ARBA" id="ARBA00049080"/>
    </source>
</evidence>
<comment type="similarity">
    <text evidence="1 13">Belongs to the DapB family.</text>
</comment>